<protein>
    <recommendedName>
        <fullName evidence="2">histidine kinase</fullName>
        <ecNumber evidence="2">2.7.13.3</ecNumber>
    </recommendedName>
</protein>
<keyword evidence="6" id="KW-0808">Transferase</keyword>
<dbReference type="PRINTS" id="PR00344">
    <property type="entry name" value="BCTRLSENSOR"/>
</dbReference>
<keyword evidence="4" id="KW-0812">Transmembrane</keyword>
<dbReference type="Proteomes" id="UP001580391">
    <property type="component" value="Unassembled WGS sequence"/>
</dbReference>
<comment type="caution">
    <text evidence="6">The sequence shown here is derived from an EMBL/GenBank/DDBJ whole genome shotgun (WGS) entry which is preliminary data.</text>
</comment>
<dbReference type="PROSITE" id="PS50109">
    <property type="entry name" value="HIS_KIN"/>
    <property type="match status" value="1"/>
</dbReference>
<evidence type="ECO:0000256" key="4">
    <source>
        <dbReference type="SAM" id="Phobius"/>
    </source>
</evidence>
<feature type="transmembrane region" description="Helical" evidence="4">
    <location>
        <begin position="45"/>
        <end position="64"/>
    </location>
</feature>
<proteinExistence type="predicted"/>
<dbReference type="PANTHER" id="PTHR43547">
    <property type="entry name" value="TWO-COMPONENT HISTIDINE KINASE"/>
    <property type="match status" value="1"/>
</dbReference>
<feature type="transmembrane region" description="Helical" evidence="4">
    <location>
        <begin position="160"/>
        <end position="178"/>
    </location>
</feature>
<evidence type="ECO:0000256" key="2">
    <source>
        <dbReference type="ARBA" id="ARBA00012438"/>
    </source>
</evidence>
<organism evidence="6 7">
    <name type="scientific">Leptospira wolffii</name>
    <dbReference type="NCBI Taxonomy" id="409998"/>
    <lineage>
        <taxon>Bacteria</taxon>
        <taxon>Pseudomonadati</taxon>
        <taxon>Spirochaetota</taxon>
        <taxon>Spirochaetia</taxon>
        <taxon>Leptospirales</taxon>
        <taxon>Leptospiraceae</taxon>
        <taxon>Leptospira</taxon>
    </lineage>
</organism>
<dbReference type="PANTHER" id="PTHR43547:SF2">
    <property type="entry name" value="HYBRID SIGNAL TRANSDUCTION HISTIDINE KINASE C"/>
    <property type="match status" value="1"/>
</dbReference>
<dbReference type="RefSeq" id="WP_375517490.1">
    <property type="nucleotide sequence ID" value="NZ_JBHILI010000010.1"/>
</dbReference>
<keyword evidence="4" id="KW-1133">Transmembrane helix</keyword>
<keyword evidence="3" id="KW-0597">Phosphoprotein</keyword>
<dbReference type="Pfam" id="PF02518">
    <property type="entry name" value="HATPase_c"/>
    <property type="match status" value="1"/>
</dbReference>
<dbReference type="GO" id="GO:0016301">
    <property type="term" value="F:kinase activity"/>
    <property type="evidence" value="ECO:0007669"/>
    <property type="project" value="UniProtKB-KW"/>
</dbReference>
<accession>A0ABV5BRK5</accession>
<feature type="domain" description="Histidine kinase" evidence="5">
    <location>
        <begin position="235"/>
        <end position="468"/>
    </location>
</feature>
<name>A0ABV5BRK5_9LEPT</name>
<evidence type="ECO:0000256" key="3">
    <source>
        <dbReference type="ARBA" id="ARBA00022553"/>
    </source>
</evidence>
<keyword evidence="7" id="KW-1185">Reference proteome</keyword>
<dbReference type="Gene3D" id="3.30.565.10">
    <property type="entry name" value="Histidine kinase-like ATPase, C-terminal domain"/>
    <property type="match status" value="1"/>
</dbReference>
<dbReference type="InterPro" id="IPR036890">
    <property type="entry name" value="HATPase_C_sf"/>
</dbReference>
<dbReference type="InterPro" id="IPR003594">
    <property type="entry name" value="HATPase_dom"/>
</dbReference>
<gene>
    <name evidence="6" type="ORF">ACE5IX_15505</name>
</gene>
<comment type="catalytic activity">
    <reaction evidence="1">
        <text>ATP + protein L-histidine = ADP + protein N-phospho-L-histidine.</text>
        <dbReference type="EC" id="2.7.13.3"/>
    </reaction>
</comment>
<evidence type="ECO:0000256" key="1">
    <source>
        <dbReference type="ARBA" id="ARBA00000085"/>
    </source>
</evidence>
<dbReference type="InterPro" id="IPR005467">
    <property type="entry name" value="His_kinase_dom"/>
</dbReference>
<feature type="transmembrane region" description="Helical" evidence="4">
    <location>
        <begin position="76"/>
        <end position="98"/>
    </location>
</feature>
<keyword evidence="6" id="KW-0418">Kinase</keyword>
<keyword evidence="4" id="KW-0472">Membrane</keyword>
<evidence type="ECO:0000259" key="5">
    <source>
        <dbReference type="PROSITE" id="PS50109"/>
    </source>
</evidence>
<dbReference type="Gene3D" id="1.10.287.130">
    <property type="match status" value="1"/>
</dbReference>
<dbReference type="EMBL" id="JBHILJ010000009">
    <property type="protein sequence ID" value="MFB5737930.1"/>
    <property type="molecule type" value="Genomic_DNA"/>
</dbReference>
<evidence type="ECO:0000313" key="7">
    <source>
        <dbReference type="Proteomes" id="UP001580391"/>
    </source>
</evidence>
<dbReference type="InterPro" id="IPR004358">
    <property type="entry name" value="Sig_transdc_His_kin-like_C"/>
</dbReference>
<reference evidence="6 7" key="1">
    <citation type="submission" date="2024-09" db="EMBL/GenBank/DDBJ databases">
        <title>Taxonomic and Genotyping Characterization of Leptospira Strains isolated from Multiple Sources in Colombia highlights the importance of intermediate species.</title>
        <authorList>
            <person name="Torres Higuera L."/>
            <person name="Rojas Tapias D."/>
            <person name="Jimenez Velasquez S."/>
            <person name="Renjifo Ibanez C."/>
        </authorList>
    </citation>
    <scope>NUCLEOTIDE SEQUENCE [LARGE SCALE GENOMIC DNA]</scope>
    <source>
        <strain evidence="6 7">Lep080</strain>
    </source>
</reference>
<feature type="transmembrane region" description="Helical" evidence="4">
    <location>
        <begin position="137"/>
        <end position="153"/>
    </location>
</feature>
<dbReference type="SUPFAM" id="SSF55874">
    <property type="entry name" value="ATPase domain of HSP90 chaperone/DNA topoisomerase II/histidine kinase"/>
    <property type="match status" value="1"/>
</dbReference>
<dbReference type="EC" id="2.7.13.3" evidence="2"/>
<feature type="transmembrane region" description="Helical" evidence="4">
    <location>
        <begin position="110"/>
        <end position="131"/>
    </location>
</feature>
<sequence length="470" mass="53629">MNTLLTTVKARSKSFVFFIRKHIHILKELRSDPEFIRSSYLEVYLILRYLFPFLFVVYIPFAALDLLDYMKDPEHISLLIFNAVLLPGCLLFTIALNFPIHRNQFAYKKWAVISATVFLTFCGTSMNLLIFRFGTDLSLFSFTQLGIAILLRFPDHKKTFIYVCNYALFFACIFSLGLDTSYLIQNLSFMLIMTILFDQISFLTKVHSFHKEQSIRDLNHRLIMESIKKSEILKIAIHDLKSPVTGILSLVGLYTRDTNPIPVDRYGTKILSDPPEVLDHIDRTARKILESIEEVLYLSNSDEMELSGKSEQALDPQILLKSVADNLDFLFSSKGIRIRNLLSEGPFRYHAHPQILYRVFDNILSNAAKFSPGESEILLSSSVRNQEEGSVLVIKIEDSGPGFRPEDEKNMFREFSVLSARPTASEPSSGLGLSLAKRLLDRMGIRIRLGNSSRTRGAEVLLEFPKSKAK</sequence>
<dbReference type="SMART" id="SM00387">
    <property type="entry name" value="HATPase_c"/>
    <property type="match status" value="1"/>
</dbReference>
<evidence type="ECO:0000313" key="6">
    <source>
        <dbReference type="EMBL" id="MFB5737930.1"/>
    </source>
</evidence>